<keyword evidence="3" id="KW-1185">Reference proteome</keyword>
<sequence length="80" mass="9214">MILADENIPFEITKSLRGEGFEVTSIYEAARGISDEQVIEMAVKYDFILLTEDKDFGEWVFAHHAKGLSVHFLRLSRPRK</sequence>
<feature type="domain" description="DUF5615" evidence="1">
    <location>
        <begin position="2"/>
        <end position="74"/>
    </location>
</feature>
<reference evidence="2" key="2">
    <citation type="submission" date="2020-09" db="EMBL/GenBank/DDBJ databases">
        <authorList>
            <person name="Sun Q."/>
            <person name="Zhou Y."/>
        </authorList>
    </citation>
    <scope>NUCLEOTIDE SEQUENCE</scope>
    <source>
        <strain evidence="2">CGMCC 1.15448</strain>
    </source>
</reference>
<gene>
    <name evidence="2" type="ORF">GCM10011511_48180</name>
</gene>
<name>A0A8J2XVV4_9BACT</name>
<dbReference type="InterPro" id="IPR041049">
    <property type="entry name" value="DUF5615"/>
</dbReference>
<comment type="caution">
    <text evidence="2">The sequence shown here is derived from an EMBL/GenBank/DDBJ whole genome shotgun (WGS) entry which is preliminary data.</text>
</comment>
<dbReference type="AlphaFoldDB" id="A0A8J2XVV4"/>
<evidence type="ECO:0000259" key="1">
    <source>
        <dbReference type="Pfam" id="PF18480"/>
    </source>
</evidence>
<dbReference type="EMBL" id="BMJC01000005">
    <property type="protein sequence ID" value="GGB18741.1"/>
    <property type="molecule type" value="Genomic_DNA"/>
</dbReference>
<dbReference type="Pfam" id="PF18480">
    <property type="entry name" value="DUF5615"/>
    <property type="match status" value="1"/>
</dbReference>
<dbReference type="Proteomes" id="UP000607559">
    <property type="component" value="Unassembled WGS sequence"/>
</dbReference>
<organism evidence="2 3">
    <name type="scientific">Puia dinghuensis</name>
    <dbReference type="NCBI Taxonomy" id="1792502"/>
    <lineage>
        <taxon>Bacteria</taxon>
        <taxon>Pseudomonadati</taxon>
        <taxon>Bacteroidota</taxon>
        <taxon>Chitinophagia</taxon>
        <taxon>Chitinophagales</taxon>
        <taxon>Chitinophagaceae</taxon>
        <taxon>Puia</taxon>
    </lineage>
</organism>
<protein>
    <recommendedName>
        <fullName evidence="1">DUF5615 domain-containing protein</fullName>
    </recommendedName>
</protein>
<accession>A0A8J2XVV4</accession>
<dbReference type="RefSeq" id="WP_188936607.1">
    <property type="nucleotide sequence ID" value="NZ_BMJC01000005.1"/>
</dbReference>
<evidence type="ECO:0000313" key="2">
    <source>
        <dbReference type="EMBL" id="GGB18741.1"/>
    </source>
</evidence>
<reference evidence="2" key="1">
    <citation type="journal article" date="2014" name="Int. J. Syst. Evol. Microbiol.">
        <title>Complete genome sequence of Corynebacterium casei LMG S-19264T (=DSM 44701T), isolated from a smear-ripened cheese.</title>
        <authorList>
            <consortium name="US DOE Joint Genome Institute (JGI-PGF)"/>
            <person name="Walter F."/>
            <person name="Albersmeier A."/>
            <person name="Kalinowski J."/>
            <person name="Ruckert C."/>
        </authorList>
    </citation>
    <scope>NUCLEOTIDE SEQUENCE</scope>
    <source>
        <strain evidence="2">CGMCC 1.15448</strain>
    </source>
</reference>
<evidence type="ECO:0000313" key="3">
    <source>
        <dbReference type="Proteomes" id="UP000607559"/>
    </source>
</evidence>
<proteinExistence type="predicted"/>